<dbReference type="Pfam" id="PF00069">
    <property type="entry name" value="Pkinase"/>
    <property type="match status" value="2"/>
</dbReference>
<dbReference type="Gene3D" id="1.10.510.10">
    <property type="entry name" value="Transferase(Phosphotransferase) domain 1"/>
    <property type="match status" value="2"/>
</dbReference>
<evidence type="ECO:0000256" key="3">
    <source>
        <dbReference type="ARBA" id="ARBA00022679"/>
    </source>
</evidence>
<dbReference type="GO" id="GO:0004674">
    <property type="term" value="F:protein serine/threonine kinase activity"/>
    <property type="evidence" value="ECO:0007669"/>
    <property type="project" value="UniProtKB-KW"/>
</dbReference>
<dbReference type="Proteomes" id="UP000006790">
    <property type="component" value="Chromosome 2"/>
</dbReference>
<dbReference type="GO" id="GO:0005773">
    <property type="term" value="C:vacuole"/>
    <property type="evidence" value="ECO:0007669"/>
    <property type="project" value="GOC"/>
</dbReference>
<dbReference type="InParanoid" id="G8JNI9"/>
<dbReference type="GO" id="GO:0006624">
    <property type="term" value="P:vacuolar protein processing"/>
    <property type="evidence" value="ECO:0007669"/>
    <property type="project" value="EnsemblFungi"/>
</dbReference>
<dbReference type="OrthoDB" id="248923at2759"/>
<evidence type="ECO:0000256" key="1">
    <source>
        <dbReference type="ARBA" id="ARBA00012513"/>
    </source>
</evidence>
<keyword evidence="2" id="KW-0723">Serine/threonine-protein kinase</keyword>
<evidence type="ECO:0000313" key="10">
    <source>
        <dbReference type="EMBL" id="AET37905.1"/>
    </source>
</evidence>
<keyword evidence="6" id="KW-0067">ATP-binding</keyword>
<sequence>MVSPFEVLCGCCSPCGFWFDGVRISINGKSYLVTTLLREGELTALYQVKCPKRSHSGGVYALKKVTCPIGRADFVTRAMTEISNYQRFNSPYITNILDFQVAQHDNGTKIIYMLLPYFPAGSLQDLINNMIIRGDSLSESRVVRLMLDICRGVRCMHEPSESDFRDPYDVAYFDAASLRYSDETHLLVDAMELDLLSPPLTNSEPSAYVHCGLNPENIMLSSEGLPVIYNMASCVRAPLELTSNSKLLGLQEWLNENSCLPYTCPELLDLHPNTSITNRCDIWSLGCICYALMYSISSFAREQQLCGTPIKHSISTGNFSFPDEPRYSQSLKRIVQRCLVIDPHKRPDIYETLAQFQELLDTS</sequence>
<dbReference type="PANTHER" id="PTHR45998:SF2">
    <property type="entry name" value="SERINE_THREONINE-PROTEIN KINASE 16"/>
    <property type="match status" value="1"/>
</dbReference>
<evidence type="ECO:0000313" key="11">
    <source>
        <dbReference type="Proteomes" id="UP000006790"/>
    </source>
</evidence>
<evidence type="ECO:0000256" key="7">
    <source>
        <dbReference type="ARBA" id="ARBA00047899"/>
    </source>
</evidence>
<dbReference type="InterPro" id="IPR011009">
    <property type="entry name" value="Kinase-like_dom_sf"/>
</dbReference>
<name>G8JNI9_ERECY</name>
<gene>
    <name evidence="10" type="ordered locus">Ecym_2153</name>
</gene>
<dbReference type="PANTHER" id="PTHR45998">
    <property type="entry name" value="SERINE/THREONINE-PROTEIN KINASE 16"/>
    <property type="match status" value="1"/>
</dbReference>
<protein>
    <recommendedName>
        <fullName evidence="1">non-specific serine/threonine protein kinase</fullName>
        <ecNumber evidence="1">2.7.11.1</ecNumber>
    </recommendedName>
</protein>
<evidence type="ECO:0000256" key="2">
    <source>
        <dbReference type="ARBA" id="ARBA00022527"/>
    </source>
</evidence>
<dbReference type="eggNOG" id="KOG2345">
    <property type="taxonomic scope" value="Eukaryota"/>
</dbReference>
<accession>G8JNI9</accession>
<dbReference type="PROSITE" id="PS50011">
    <property type="entry name" value="PROTEIN_KINASE_DOM"/>
    <property type="match status" value="1"/>
</dbReference>
<evidence type="ECO:0000256" key="8">
    <source>
        <dbReference type="ARBA" id="ARBA00048679"/>
    </source>
</evidence>
<dbReference type="HOGENOM" id="CLU_000288_109_1_1"/>
<dbReference type="OMA" id="AMHQYKV"/>
<keyword evidence="5" id="KW-0418">Kinase</keyword>
<proteinExistence type="predicted"/>
<organism evidence="10 11">
    <name type="scientific">Eremothecium cymbalariae (strain CBS 270.75 / DBVPG 7215 / KCTC 17166 / NRRL Y-17582)</name>
    <name type="common">Yeast</name>
    <dbReference type="NCBI Taxonomy" id="931890"/>
    <lineage>
        <taxon>Eukaryota</taxon>
        <taxon>Fungi</taxon>
        <taxon>Dikarya</taxon>
        <taxon>Ascomycota</taxon>
        <taxon>Saccharomycotina</taxon>
        <taxon>Saccharomycetes</taxon>
        <taxon>Saccharomycetales</taxon>
        <taxon>Saccharomycetaceae</taxon>
        <taxon>Eremothecium</taxon>
    </lineage>
</organism>
<dbReference type="GeneID" id="11473017"/>
<reference evidence="11" key="1">
    <citation type="journal article" date="2012" name="G3 (Bethesda)">
        <title>Pichia sorbitophila, an interspecies yeast hybrid reveals early steps of genome resolution following polyploidization.</title>
        <authorList>
            <person name="Leh Louis V."/>
            <person name="Despons L."/>
            <person name="Friedrich A."/>
            <person name="Martin T."/>
            <person name="Durrens P."/>
            <person name="Casaregola S."/>
            <person name="Neuveglise C."/>
            <person name="Fairhead C."/>
            <person name="Marck C."/>
            <person name="Cruz J.A."/>
            <person name="Straub M.L."/>
            <person name="Kugler V."/>
            <person name="Sacerdot C."/>
            <person name="Uzunov Z."/>
            <person name="Thierry A."/>
            <person name="Weiss S."/>
            <person name="Bleykasten C."/>
            <person name="De Montigny J."/>
            <person name="Jacques N."/>
            <person name="Jung P."/>
            <person name="Lemaire M."/>
            <person name="Mallet S."/>
            <person name="Morel G."/>
            <person name="Richard G.F."/>
            <person name="Sarkar A."/>
            <person name="Savel G."/>
            <person name="Schacherer J."/>
            <person name="Seret M.L."/>
            <person name="Talla E."/>
            <person name="Samson G."/>
            <person name="Jubin C."/>
            <person name="Poulain J."/>
            <person name="Vacherie B."/>
            <person name="Barbe V."/>
            <person name="Pelletier E."/>
            <person name="Sherman D.J."/>
            <person name="Westhof E."/>
            <person name="Weissenbach J."/>
            <person name="Baret P.V."/>
            <person name="Wincker P."/>
            <person name="Gaillardin C."/>
            <person name="Dujon B."/>
            <person name="Souciet J.L."/>
        </authorList>
    </citation>
    <scope>NUCLEOTIDE SEQUENCE [LARGE SCALE GENOMIC DNA]</scope>
    <source>
        <strain evidence="11">CBS 270.75 / DBVPG 7215 / KCTC 17166 / NRRL Y-17582</strain>
    </source>
</reference>
<dbReference type="EMBL" id="CP002498">
    <property type="protein sequence ID" value="AET37905.1"/>
    <property type="molecule type" value="Genomic_DNA"/>
</dbReference>
<keyword evidence="3" id="KW-0808">Transferase</keyword>
<evidence type="ECO:0000259" key="9">
    <source>
        <dbReference type="PROSITE" id="PS50011"/>
    </source>
</evidence>
<dbReference type="AlphaFoldDB" id="G8JNI9"/>
<dbReference type="SUPFAM" id="SSF56112">
    <property type="entry name" value="Protein kinase-like (PK-like)"/>
    <property type="match status" value="1"/>
</dbReference>
<feature type="domain" description="Protein kinase" evidence="9">
    <location>
        <begin position="31"/>
        <end position="360"/>
    </location>
</feature>
<dbReference type="KEGG" id="erc:Ecym_2153"/>
<comment type="catalytic activity">
    <reaction evidence="7">
        <text>L-threonyl-[protein] + ATP = O-phospho-L-threonyl-[protein] + ADP + H(+)</text>
        <dbReference type="Rhea" id="RHEA:46608"/>
        <dbReference type="Rhea" id="RHEA-COMP:11060"/>
        <dbReference type="Rhea" id="RHEA-COMP:11605"/>
        <dbReference type="ChEBI" id="CHEBI:15378"/>
        <dbReference type="ChEBI" id="CHEBI:30013"/>
        <dbReference type="ChEBI" id="CHEBI:30616"/>
        <dbReference type="ChEBI" id="CHEBI:61977"/>
        <dbReference type="ChEBI" id="CHEBI:456216"/>
        <dbReference type="EC" id="2.7.11.1"/>
    </reaction>
</comment>
<dbReference type="InterPro" id="IPR052239">
    <property type="entry name" value="Ser/Thr-specific_kinases"/>
</dbReference>
<evidence type="ECO:0000256" key="4">
    <source>
        <dbReference type="ARBA" id="ARBA00022741"/>
    </source>
</evidence>
<keyword evidence="11" id="KW-1185">Reference proteome</keyword>
<dbReference type="FunCoup" id="G8JNI9">
    <property type="interactions" value="800"/>
</dbReference>
<keyword evidence="4" id="KW-0547">Nucleotide-binding</keyword>
<dbReference type="SMART" id="SM00220">
    <property type="entry name" value="S_TKc"/>
    <property type="match status" value="1"/>
</dbReference>
<evidence type="ECO:0000256" key="5">
    <source>
        <dbReference type="ARBA" id="ARBA00022777"/>
    </source>
</evidence>
<evidence type="ECO:0000256" key="6">
    <source>
        <dbReference type="ARBA" id="ARBA00022840"/>
    </source>
</evidence>
<dbReference type="GO" id="GO:0032889">
    <property type="term" value="P:regulation of vacuole fusion, non-autophagic"/>
    <property type="evidence" value="ECO:0007669"/>
    <property type="project" value="EnsemblFungi"/>
</dbReference>
<dbReference type="GO" id="GO:0005794">
    <property type="term" value="C:Golgi apparatus"/>
    <property type="evidence" value="ECO:0007669"/>
    <property type="project" value="TreeGrafter"/>
</dbReference>
<comment type="catalytic activity">
    <reaction evidence="8">
        <text>L-seryl-[protein] + ATP = O-phospho-L-seryl-[protein] + ADP + H(+)</text>
        <dbReference type="Rhea" id="RHEA:17989"/>
        <dbReference type="Rhea" id="RHEA-COMP:9863"/>
        <dbReference type="Rhea" id="RHEA-COMP:11604"/>
        <dbReference type="ChEBI" id="CHEBI:15378"/>
        <dbReference type="ChEBI" id="CHEBI:29999"/>
        <dbReference type="ChEBI" id="CHEBI:30616"/>
        <dbReference type="ChEBI" id="CHEBI:83421"/>
        <dbReference type="ChEBI" id="CHEBI:456216"/>
        <dbReference type="EC" id="2.7.11.1"/>
    </reaction>
</comment>
<dbReference type="RefSeq" id="XP_003644722.1">
    <property type="nucleotide sequence ID" value="XM_003644674.1"/>
</dbReference>
<dbReference type="GO" id="GO:0005524">
    <property type="term" value="F:ATP binding"/>
    <property type="evidence" value="ECO:0007669"/>
    <property type="project" value="UniProtKB-KW"/>
</dbReference>
<dbReference type="InterPro" id="IPR000719">
    <property type="entry name" value="Prot_kinase_dom"/>
</dbReference>
<dbReference type="EC" id="2.7.11.1" evidence="1"/>